<dbReference type="CDD" id="cd02440">
    <property type="entry name" value="AdoMet_MTases"/>
    <property type="match status" value="1"/>
</dbReference>
<name>A0A7C5VF07_9DEIN</name>
<reference evidence="2" key="1">
    <citation type="journal article" date="2020" name="mSystems">
        <title>Genome- and Community-Level Interaction Insights into Carbon Utilization and Element Cycling Functions of Hydrothermarchaeota in Hydrothermal Sediment.</title>
        <authorList>
            <person name="Zhou Z."/>
            <person name="Liu Y."/>
            <person name="Xu W."/>
            <person name="Pan J."/>
            <person name="Luo Z.H."/>
            <person name="Li M."/>
        </authorList>
    </citation>
    <scope>NUCLEOTIDE SEQUENCE [LARGE SCALE GENOMIC DNA]</scope>
    <source>
        <strain evidence="2">SpSt-1071</strain>
    </source>
</reference>
<sequence length="338" mass="37698">MRLEGRSKAGFYPTPPRTLEGLAALLEEFRERFQGRPVLDPCAGEGEAIARVAQALGSVPYAVELDEERARACRKALAPLSGKVLQGDSLEMEGGGFGLLWLNPPYDWAEGGGEKAKRLERIFLEHWWEALVPGGLLVLLVPEGVAEDLWGFLAPRASHAVAFRLPEEEYGRFRQVVLLAVRALYSWQSVEEAFRVSPWERGLERARRVLEEVWPARGGEIRPSLRPRPKDLEASLGEARFSPLWEAVEAACVKESAVFRPLLPLRQAHLALLVAGGLLDLQEIELEGEPHAVLGVLRKDVVTVEEEEERSVKRVEREVFRAGLVLLNLRTGAITEVR</sequence>
<protein>
    <submittedName>
        <fullName evidence="2">Class I SAM-dependent methyltransferase</fullName>
    </submittedName>
</protein>
<dbReference type="GO" id="GO:0032259">
    <property type="term" value="P:methylation"/>
    <property type="evidence" value="ECO:0007669"/>
    <property type="project" value="UniProtKB-KW"/>
</dbReference>
<organism evidence="2">
    <name type="scientific">Thermus caliditerrae</name>
    <dbReference type="NCBI Taxonomy" id="1330700"/>
    <lineage>
        <taxon>Bacteria</taxon>
        <taxon>Thermotogati</taxon>
        <taxon>Deinococcota</taxon>
        <taxon>Deinococci</taxon>
        <taxon>Thermales</taxon>
        <taxon>Thermaceae</taxon>
        <taxon>Thermus</taxon>
    </lineage>
</organism>
<evidence type="ECO:0000313" key="2">
    <source>
        <dbReference type="EMBL" id="HHM67505.1"/>
    </source>
</evidence>
<dbReference type="EMBL" id="DRXE01000076">
    <property type="protein sequence ID" value="HHM67505.1"/>
    <property type="molecule type" value="Genomic_DNA"/>
</dbReference>
<proteinExistence type="predicted"/>
<dbReference type="AlphaFoldDB" id="A0A7C5VF07"/>
<feature type="domain" description="DUF6094" evidence="1">
    <location>
        <begin position="2"/>
        <end position="183"/>
    </location>
</feature>
<dbReference type="PRINTS" id="PR00507">
    <property type="entry name" value="N12N6MTFRASE"/>
</dbReference>
<dbReference type="Gene3D" id="3.40.50.150">
    <property type="entry name" value="Vaccinia Virus protein VP39"/>
    <property type="match status" value="1"/>
</dbReference>
<evidence type="ECO:0000259" key="1">
    <source>
        <dbReference type="Pfam" id="PF19587"/>
    </source>
</evidence>
<gene>
    <name evidence="2" type="ORF">ENM28_02060</name>
</gene>
<keyword evidence="2" id="KW-0489">Methyltransferase</keyword>
<keyword evidence="2" id="KW-0808">Transferase</keyword>
<dbReference type="GO" id="GO:0008168">
    <property type="term" value="F:methyltransferase activity"/>
    <property type="evidence" value="ECO:0007669"/>
    <property type="project" value="UniProtKB-KW"/>
</dbReference>
<dbReference type="Pfam" id="PF19587">
    <property type="entry name" value="DUF6094"/>
    <property type="match status" value="1"/>
</dbReference>
<accession>A0A7C5VF07</accession>
<dbReference type="InterPro" id="IPR046076">
    <property type="entry name" value="DUF6094"/>
</dbReference>
<dbReference type="SUPFAM" id="SSF53335">
    <property type="entry name" value="S-adenosyl-L-methionine-dependent methyltransferases"/>
    <property type="match status" value="1"/>
</dbReference>
<comment type="caution">
    <text evidence="2">The sequence shown here is derived from an EMBL/GenBank/DDBJ whole genome shotgun (WGS) entry which is preliminary data.</text>
</comment>
<dbReference type="InterPro" id="IPR029063">
    <property type="entry name" value="SAM-dependent_MTases_sf"/>
</dbReference>